<reference evidence="1" key="1">
    <citation type="submission" date="2021-03" db="EMBL/GenBank/DDBJ databases">
        <authorList>
            <consortium name="DOE Joint Genome Institute"/>
            <person name="Ahrendt S."/>
            <person name="Looney B.P."/>
            <person name="Miyauchi S."/>
            <person name="Morin E."/>
            <person name="Drula E."/>
            <person name="Courty P.E."/>
            <person name="Chicoki N."/>
            <person name="Fauchery L."/>
            <person name="Kohler A."/>
            <person name="Kuo A."/>
            <person name="Labutti K."/>
            <person name="Pangilinan J."/>
            <person name="Lipzen A."/>
            <person name="Riley R."/>
            <person name="Andreopoulos W."/>
            <person name="He G."/>
            <person name="Johnson J."/>
            <person name="Barry K.W."/>
            <person name="Grigoriev I.V."/>
            <person name="Nagy L."/>
            <person name="Hibbett D."/>
            <person name="Henrissat B."/>
            <person name="Matheny P.B."/>
            <person name="Labbe J."/>
            <person name="Martin F."/>
        </authorList>
    </citation>
    <scope>NUCLEOTIDE SEQUENCE</scope>
    <source>
        <strain evidence="1">HHB10654</strain>
    </source>
</reference>
<protein>
    <submittedName>
        <fullName evidence="1">Uncharacterized protein</fullName>
    </submittedName>
</protein>
<keyword evidence="2" id="KW-1185">Reference proteome</keyword>
<organism evidence="1 2">
    <name type="scientific">Artomyces pyxidatus</name>
    <dbReference type="NCBI Taxonomy" id="48021"/>
    <lineage>
        <taxon>Eukaryota</taxon>
        <taxon>Fungi</taxon>
        <taxon>Dikarya</taxon>
        <taxon>Basidiomycota</taxon>
        <taxon>Agaricomycotina</taxon>
        <taxon>Agaricomycetes</taxon>
        <taxon>Russulales</taxon>
        <taxon>Auriscalpiaceae</taxon>
        <taxon>Artomyces</taxon>
    </lineage>
</organism>
<reference evidence="1" key="2">
    <citation type="journal article" date="2022" name="New Phytol.">
        <title>Evolutionary transition to the ectomycorrhizal habit in the genomes of a hyperdiverse lineage of mushroom-forming fungi.</title>
        <authorList>
            <person name="Looney B."/>
            <person name="Miyauchi S."/>
            <person name="Morin E."/>
            <person name="Drula E."/>
            <person name="Courty P.E."/>
            <person name="Kohler A."/>
            <person name="Kuo A."/>
            <person name="LaButti K."/>
            <person name="Pangilinan J."/>
            <person name="Lipzen A."/>
            <person name="Riley R."/>
            <person name="Andreopoulos W."/>
            <person name="He G."/>
            <person name="Johnson J."/>
            <person name="Nolan M."/>
            <person name="Tritt A."/>
            <person name="Barry K.W."/>
            <person name="Grigoriev I.V."/>
            <person name="Nagy L.G."/>
            <person name="Hibbett D."/>
            <person name="Henrissat B."/>
            <person name="Matheny P.B."/>
            <person name="Labbe J."/>
            <person name="Martin F.M."/>
        </authorList>
    </citation>
    <scope>NUCLEOTIDE SEQUENCE</scope>
    <source>
        <strain evidence="1">HHB10654</strain>
    </source>
</reference>
<evidence type="ECO:0000313" key="1">
    <source>
        <dbReference type="EMBL" id="KAI0062419.1"/>
    </source>
</evidence>
<gene>
    <name evidence="1" type="ORF">BV25DRAFT_1915964</name>
</gene>
<proteinExistence type="predicted"/>
<dbReference type="Proteomes" id="UP000814140">
    <property type="component" value="Unassembled WGS sequence"/>
</dbReference>
<name>A0ACB8T114_9AGAM</name>
<sequence>MSTGFNLASGSSADSYILQTSIRTADHHRTAPRYGYGFFGRVEPGGIPDSSGADSYYSQTSIRTADQCIATRNDLELVVHGGIRDSSGANSYFFARLRRKRAAARRRRREEFEMLEQQHPSSPANPTKLESLNPTLSSWLANMSRLCDLVEQIQELANSAPPGTRRAILDKVAVLRAAYKKQQERCIDFLQLTQDYADRYLKDIAGEIQSQGAMLRVLEQRLKAAKGLRTDVVDLQRAFKIGTFKGLKSVRKSVRGMSLPDDVKLFTELDTILRAIQACYKDLDKFWIGEVRRVAKALKSCRMEKDDVDRWEEFQKALHEATGMAKDSALDGPSKRLLSSASKTSSDDSSIGLGGIATYMVPAMITARSKLLALQLSPSTMLMKPTRATLVLEAVFNFQLNWEQYLAFLERCILYGDKLISTNTSFILRPVFPLSRSAEDLRMRAQTVMSQAGETCTFVSTADSGEDRTYRRMFRDIGSLLRKICLDWQMLCTGRNTIFAWVTSLDDPDAFRHTYTAKQLSSALRKWAKESELLCTAKTGVGA</sequence>
<comment type="caution">
    <text evidence="1">The sequence shown here is derived from an EMBL/GenBank/DDBJ whole genome shotgun (WGS) entry which is preliminary data.</text>
</comment>
<evidence type="ECO:0000313" key="2">
    <source>
        <dbReference type="Proteomes" id="UP000814140"/>
    </source>
</evidence>
<dbReference type="EMBL" id="MU277207">
    <property type="protein sequence ID" value="KAI0062419.1"/>
    <property type="molecule type" value="Genomic_DNA"/>
</dbReference>
<accession>A0ACB8T114</accession>